<gene>
    <name evidence="5" type="primary">vapC</name>
    <name evidence="7" type="ORF">J2Z75_003127</name>
</gene>
<dbReference type="EC" id="3.1.-.-" evidence="5"/>
<protein>
    <recommendedName>
        <fullName evidence="5">Ribonuclease VapC</fullName>
        <shortName evidence="5">RNase VapC</shortName>
        <ecNumber evidence="5">3.1.-.-</ecNumber>
    </recommendedName>
    <alternativeName>
        <fullName evidence="5">Toxin VapC</fullName>
    </alternativeName>
</protein>
<dbReference type="InterPro" id="IPR002716">
    <property type="entry name" value="PIN_dom"/>
</dbReference>
<dbReference type="InterPro" id="IPR022907">
    <property type="entry name" value="VapC_family"/>
</dbReference>
<dbReference type="RefSeq" id="WP_209853643.1">
    <property type="nucleotide sequence ID" value="NZ_JAGGJV010000005.1"/>
</dbReference>
<dbReference type="InterPro" id="IPR029060">
    <property type="entry name" value="PIN-like_dom_sf"/>
</dbReference>
<evidence type="ECO:0000313" key="8">
    <source>
        <dbReference type="Proteomes" id="UP000823786"/>
    </source>
</evidence>
<keyword evidence="2 5" id="KW-0540">Nuclease</keyword>
<dbReference type="EMBL" id="JAGGJV010000005">
    <property type="protein sequence ID" value="MBP1859610.1"/>
    <property type="molecule type" value="Genomic_DNA"/>
</dbReference>
<keyword evidence="4 5" id="KW-0378">Hydrolase</keyword>
<evidence type="ECO:0000256" key="1">
    <source>
        <dbReference type="ARBA" id="ARBA00022649"/>
    </source>
</evidence>
<dbReference type="SUPFAM" id="SSF88723">
    <property type="entry name" value="PIN domain-like"/>
    <property type="match status" value="1"/>
</dbReference>
<evidence type="ECO:0000256" key="5">
    <source>
        <dbReference type="HAMAP-Rule" id="MF_00265"/>
    </source>
</evidence>
<keyword evidence="3 5" id="KW-0479">Metal-binding</keyword>
<comment type="function">
    <text evidence="5">Toxic component of a toxin-antitoxin (TA) system. An RNase.</text>
</comment>
<feature type="domain" description="PIN" evidence="6">
    <location>
        <begin position="4"/>
        <end position="118"/>
    </location>
</feature>
<evidence type="ECO:0000256" key="2">
    <source>
        <dbReference type="ARBA" id="ARBA00022722"/>
    </source>
</evidence>
<evidence type="ECO:0000313" key="7">
    <source>
        <dbReference type="EMBL" id="MBP1859610.1"/>
    </source>
</evidence>
<keyword evidence="8" id="KW-1185">Reference proteome</keyword>
<keyword evidence="5" id="KW-0800">Toxin</keyword>
<evidence type="ECO:0000259" key="6">
    <source>
        <dbReference type="Pfam" id="PF01850"/>
    </source>
</evidence>
<keyword evidence="5" id="KW-0460">Magnesium</keyword>
<feature type="binding site" evidence="5">
    <location>
        <position position="6"/>
    </location>
    <ligand>
        <name>Mg(2+)</name>
        <dbReference type="ChEBI" id="CHEBI:18420"/>
    </ligand>
</feature>
<dbReference type="InterPro" id="IPR052106">
    <property type="entry name" value="PINc/VapC_TA"/>
</dbReference>
<organism evidence="7 8">
    <name type="scientific">Rhizobium herbae</name>
    <dbReference type="NCBI Taxonomy" id="508661"/>
    <lineage>
        <taxon>Bacteria</taxon>
        <taxon>Pseudomonadati</taxon>
        <taxon>Pseudomonadota</taxon>
        <taxon>Alphaproteobacteria</taxon>
        <taxon>Hyphomicrobiales</taxon>
        <taxon>Rhizobiaceae</taxon>
        <taxon>Rhizobium/Agrobacterium group</taxon>
        <taxon>Rhizobium</taxon>
    </lineage>
</organism>
<evidence type="ECO:0000256" key="4">
    <source>
        <dbReference type="ARBA" id="ARBA00022801"/>
    </source>
</evidence>
<keyword evidence="1 5" id="KW-1277">Toxin-antitoxin system</keyword>
<feature type="binding site" evidence="5">
    <location>
        <position position="94"/>
    </location>
    <ligand>
        <name>Mg(2+)</name>
        <dbReference type="ChEBI" id="CHEBI:18420"/>
    </ligand>
</feature>
<dbReference type="PANTHER" id="PTHR38826">
    <property type="entry name" value="RIBONUCLEASE VAPC13"/>
    <property type="match status" value="1"/>
</dbReference>
<accession>A0ABS4ENU0</accession>
<evidence type="ECO:0000256" key="3">
    <source>
        <dbReference type="ARBA" id="ARBA00022723"/>
    </source>
</evidence>
<proteinExistence type="inferred from homology"/>
<comment type="similarity">
    <text evidence="5">Belongs to the PINc/VapC protein family.</text>
</comment>
<dbReference type="Pfam" id="PF01850">
    <property type="entry name" value="PIN"/>
    <property type="match status" value="1"/>
</dbReference>
<comment type="caution">
    <text evidence="7">The sequence shown here is derived from an EMBL/GenBank/DDBJ whole genome shotgun (WGS) entry which is preliminary data.</text>
</comment>
<dbReference type="CDD" id="cd18692">
    <property type="entry name" value="PIN_VapC-like"/>
    <property type="match status" value="1"/>
</dbReference>
<comment type="cofactor">
    <cofactor evidence="5">
        <name>Mg(2+)</name>
        <dbReference type="ChEBI" id="CHEBI:18420"/>
    </cofactor>
</comment>
<dbReference type="PANTHER" id="PTHR38826:SF5">
    <property type="entry name" value="RIBONUCLEASE VAPC13"/>
    <property type="match status" value="1"/>
</dbReference>
<dbReference type="Proteomes" id="UP000823786">
    <property type="component" value="Unassembled WGS sequence"/>
</dbReference>
<reference evidence="7 8" key="1">
    <citation type="submission" date="2021-03" db="EMBL/GenBank/DDBJ databases">
        <title>Genomic Encyclopedia of Type Strains, Phase IV (KMG-IV): sequencing the most valuable type-strain genomes for metagenomic binning, comparative biology and taxonomic classification.</title>
        <authorList>
            <person name="Goeker M."/>
        </authorList>
    </citation>
    <scope>NUCLEOTIDE SEQUENCE [LARGE SCALE GENOMIC DNA]</scope>
    <source>
        <strain evidence="7 8">DSM 26427</strain>
    </source>
</reference>
<dbReference type="Gene3D" id="3.40.50.1010">
    <property type="entry name" value="5'-nuclease"/>
    <property type="match status" value="1"/>
</dbReference>
<sequence length="133" mass="14717">MKAFFDTNILVYIVSDDPRKVPAAACLRHGGVISVQVLNEFVHVVRRKMRHDWNTIELALKQFQIALDEVVPLTARLHEAALSLARDHGLTISDALIVAAAMEAGCETLFSEDLQHGRVFGRVTIKNPFLGAV</sequence>
<name>A0ABS4ENU0_9HYPH</name>
<dbReference type="HAMAP" id="MF_00265">
    <property type="entry name" value="VapC_Nob1"/>
    <property type="match status" value="1"/>
</dbReference>